<name>A0A1F7I2V3_9BACT</name>
<accession>A0A1F7I2V3</accession>
<dbReference type="Proteomes" id="UP000176803">
    <property type="component" value="Unassembled WGS sequence"/>
</dbReference>
<dbReference type="GO" id="GO:0016881">
    <property type="term" value="F:acid-amino acid ligase activity"/>
    <property type="evidence" value="ECO:0007669"/>
    <property type="project" value="InterPro"/>
</dbReference>
<dbReference type="InterPro" id="IPR004101">
    <property type="entry name" value="Mur_ligase_C"/>
</dbReference>
<keyword evidence="2" id="KW-0131">Cell cycle</keyword>
<comment type="caution">
    <text evidence="5">The sequence shown here is derived from an EMBL/GenBank/DDBJ whole genome shotgun (WGS) entry which is preliminary data.</text>
</comment>
<dbReference type="GO" id="GO:0005524">
    <property type="term" value="F:ATP binding"/>
    <property type="evidence" value="ECO:0007669"/>
    <property type="project" value="InterPro"/>
</dbReference>
<dbReference type="InterPro" id="IPR005761">
    <property type="entry name" value="UDP-N-AcMur-Glu-dNH2Pim_ligase"/>
</dbReference>
<dbReference type="NCBIfam" id="TIGR01085">
    <property type="entry name" value="murE"/>
    <property type="match status" value="1"/>
</dbReference>
<keyword evidence="2" id="KW-0133">Cell shape</keyword>
<dbReference type="InterPro" id="IPR036615">
    <property type="entry name" value="Mur_ligase_C_dom_sf"/>
</dbReference>
<dbReference type="PANTHER" id="PTHR23135">
    <property type="entry name" value="MUR LIGASE FAMILY MEMBER"/>
    <property type="match status" value="1"/>
</dbReference>
<dbReference type="SUPFAM" id="SSF53244">
    <property type="entry name" value="MurD-like peptide ligases, peptide-binding domain"/>
    <property type="match status" value="1"/>
</dbReference>
<dbReference type="EMBL" id="MGAC01000034">
    <property type="protein sequence ID" value="OGK37673.1"/>
    <property type="molecule type" value="Genomic_DNA"/>
</dbReference>
<dbReference type="AlphaFoldDB" id="A0A1F7I2V3"/>
<keyword evidence="2" id="KW-0132">Cell division</keyword>
<evidence type="ECO:0008006" key="7">
    <source>
        <dbReference type="Google" id="ProtNLM"/>
    </source>
</evidence>
<feature type="domain" description="Mur ligase central" evidence="4">
    <location>
        <begin position="33"/>
        <end position="189"/>
    </location>
</feature>
<feature type="domain" description="Mur ligase C-terminal" evidence="3">
    <location>
        <begin position="236"/>
        <end position="375"/>
    </location>
</feature>
<comment type="subcellular location">
    <subcellularLocation>
        <location evidence="2">Cytoplasm</location>
    </subcellularLocation>
</comment>
<evidence type="ECO:0000313" key="5">
    <source>
        <dbReference type="EMBL" id="OGK37673.1"/>
    </source>
</evidence>
<reference evidence="5 6" key="1">
    <citation type="journal article" date="2016" name="Nat. Commun.">
        <title>Thousands of microbial genomes shed light on interconnected biogeochemical processes in an aquifer system.</title>
        <authorList>
            <person name="Anantharaman K."/>
            <person name="Brown C.T."/>
            <person name="Hug L.A."/>
            <person name="Sharon I."/>
            <person name="Castelle C.J."/>
            <person name="Probst A.J."/>
            <person name="Thomas B.C."/>
            <person name="Singh A."/>
            <person name="Wilkins M.J."/>
            <person name="Karaoz U."/>
            <person name="Brodie E.L."/>
            <person name="Williams K.H."/>
            <person name="Hubbard S.S."/>
            <person name="Banfield J.F."/>
        </authorList>
    </citation>
    <scope>NUCLEOTIDE SEQUENCE [LARGE SCALE GENOMIC DNA]</scope>
</reference>
<proteinExistence type="inferred from homology"/>
<dbReference type="InterPro" id="IPR036565">
    <property type="entry name" value="Mur-like_cat_sf"/>
</dbReference>
<evidence type="ECO:0000259" key="4">
    <source>
        <dbReference type="Pfam" id="PF08245"/>
    </source>
</evidence>
<dbReference type="InterPro" id="IPR013221">
    <property type="entry name" value="Mur_ligase_cen"/>
</dbReference>
<evidence type="ECO:0000256" key="1">
    <source>
        <dbReference type="ARBA" id="ARBA00005898"/>
    </source>
</evidence>
<dbReference type="GO" id="GO:0005737">
    <property type="term" value="C:cytoplasm"/>
    <property type="evidence" value="ECO:0007669"/>
    <property type="project" value="UniProtKB-SubCell"/>
</dbReference>
<dbReference type="PANTHER" id="PTHR23135:SF4">
    <property type="entry name" value="UDP-N-ACETYLMURAMOYL-L-ALANYL-D-GLUTAMATE--2,6-DIAMINOPIMELATE LIGASE MURE HOMOLOG, CHLOROPLASTIC"/>
    <property type="match status" value="1"/>
</dbReference>
<dbReference type="Gene3D" id="3.90.190.20">
    <property type="entry name" value="Mur ligase, C-terminal domain"/>
    <property type="match status" value="1"/>
</dbReference>
<keyword evidence="2" id="KW-0961">Cell wall biogenesis/degradation</keyword>
<dbReference type="GO" id="GO:0071555">
    <property type="term" value="P:cell wall organization"/>
    <property type="evidence" value="ECO:0007669"/>
    <property type="project" value="UniProtKB-KW"/>
</dbReference>
<organism evidence="5 6">
    <name type="scientific">Candidatus Roizmanbacteria bacterium RIFCSPHIGHO2_12_FULL_41_11</name>
    <dbReference type="NCBI Taxonomy" id="1802052"/>
    <lineage>
        <taxon>Bacteria</taxon>
        <taxon>Candidatus Roizmaniibacteriota</taxon>
    </lineage>
</organism>
<keyword evidence="2" id="KW-0573">Peptidoglycan synthesis</keyword>
<dbReference type="Pfam" id="PF02875">
    <property type="entry name" value="Mur_ligase_C"/>
    <property type="match status" value="1"/>
</dbReference>
<dbReference type="UniPathway" id="UPA00219"/>
<dbReference type="GO" id="GO:0009252">
    <property type="term" value="P:peptidoglycan biosynthetic process"/>
    <property type="evidence" value="ECO:0007669"/>
    <property type="project" value="UniProtKB-UniPathway"/>
</dbReference>
<dbReference type="GO" id="GO:0008360">
    <property type="term" value="P:regulation of cell shape"/>
    <property type="evidence" value="ECO:0007669"/>
    <property type="project" value="UniProtKB-KW"/>
</dbReference>
<dbReference type="Gene3D" id="3.40.1190.10">
    <property type="entry name" value="Mur-like, catalytic domain"/>
    <property type="match status" value="1"/>
</dbReference>
<evidence type="ECO:0000259" key="3">
    <source>
        <dbReference type="Pfam" id="PF02875"/>
    </source>
</evidence>
<comment type="pathway">
    <text evidence="2">Cell wall biogenesis; peptidoglycan biosynthesis.</text>
</comment>
<dbReference type="SUPFAM" id="SSF53623">
    <property type="entry name" value="MurD-like peptide ligases, catalytic domain"/>
    <property type="match status" value="1"/>
</dbReference>
<evidence type="ECO:0000256" key="2">
    <source>
        <dbReference type="RuleBase" id="RU004135"/>
    </source>
</evidence>
<dbReference type="GO" id="GO:0051301">
    <property type="term" value="P:cell division"/>
    <property type="evidence" value="ECO:0007669"/>
    <property type="project" value="UniProtKB-KW"/>
</dbReference>
<sequence length="404" mass="45650">MFQAVKNIYHNFQAVIANIWYGHPGEKLKVIGITGTDGKTTTSLLIYYVLKNTGHKVSLISSVYARIGGKTFDTGFHVTTPSVFWVQKYLKMAADCGDEYFVLETTSHALDQFRVSGIQFEIGVVTNITHEHLQYHKNYLNYVKAKVRLLNNSTYAIVNADDMSYPFIRKLYQGDLITYSLNNSADFQIDLSSKLNQPLPRFNQYNYLAAYVVCQKLGLNDQLIIAAMRGFQLPPGRLEKVYDQDFMIIIDFAHTPNAIYEVLKSLAKTYPKRTIIHVFGAASQRDDSKRPLMGEASGEFADRVILTEEDYRKEDPQKIAREIAAGLEKKGFQLAKSGHFTQGKEYVIEIDRQRAVNRAIDSVGAGDIVILTGKGHEKSLCRGTKEHPWDEKQAVLESLASLKK</sequence>
<gene>
    <name evidence="5" type="ORF">A3F03_03420</name>
</gene>
<comment type="similarity">
    <text evidence="1">Belongs to the MurCDEF family. MurE subfamily.</text>
</comment>
<evidence type="ECO:0000313" key="6">
    <source>
        <dbReference type="Proteomes" id="UP000176803"/>
    </source>
</evidence>
<dbReference type="Pfam" id="PF08245">
    <property type="entry name" value="Mur_ligase_M"/>
    <property type="match status" value="1"/>
</dbReference>
<protein>
    <recommendedName>
        <fullName evidence="7">UDP-N-acetylmuramyl-tripeptide synthetase</fullName>
    </recommendedName>
</protein>